<keyword evidence="2" id="KW-1185">Reference proteome</keyword>
<evidence type="ECO:0000313" key="1">
    <source>
        <dbReference type="EMBL" id="MCF4122053.1"/>
    </source>
</evidence>
<sequence length="256" mass="27681">MGIENDDTPTMRAAAERWPVWRSQERELPTVDGLAGLRAWMDRAVPEDQDLCLGTLVRIGLRDPVALMVVCWLLLPGATRRAAALADVSAGVDALFAGELWIAVRQFDWRRPRKVAATILATARRATMAELSIGEPARRRDRVWAATVPTEVIPEAATRQTRNEALAAAAELREVLDDAQDDGILDDDERRLLTDLGIVADQLSAPAGRGRGGLTTPAVADAVAAPRGCSARTVRRRASEAIDRVATSAIRRGHAG</sequence>
<dbReference type="Proteomes" id="UP001165405">
    <property type="component" value="Unassembled WGS sequence"/>
</dbReference>
<comment type="caution">
    <text evidence="1">The sequence shown here is derived from an EMBL/GenBank/DDBJ whole genome shotgun (WGS) entry which is preliminary data.</text>
</comment>
<gene>
    <name evidence="1" type="ORF">L1785_13805</name>
</gene>
<organism evidence="1 2">
    <name type="scientific">Antribacter soli</name>
    <dbReference type="NCBI Taxonomy" id="2910976"/>
    <lineage>
        <taxon>Bacteria</taxon>
        <taxon>Bacillati</taxon>
        <taxon>Actinomycetota</taxon>
        <taxon>Actinomycetes</taxon>
        <taxon>Micrococcales</taxon>
        <taxon>Promicromonosporaceae</taxon>
        <taxon>Antribacter</taxon>
    </lineage>
</organism>
<name>A0AA41U7H5_9MICO</name>
<proteinExistence type="predicted"/>
<dbReference type="RefSeq" id="WP_236089853.1">
    <property type="nucleotide sequence ID" value="NZ_JAKGSG010000037.1"/>
</dbReference>
<accession>A0AA41U7H5</accession>
<dbReference type="EMBL" id="JAKGSG010000037">
    <property type="protein sequence ID" value="MCF4122053.1"/>
    <property type="molecule type" value="Genomic_DNA"/>
</dbReference>
<dbReference type="AlphaFoldDB" id="A0AA41U7H5"/>
<evidence type="ECO:0000313" key="2">
    <source>
        <dbReference type="Proteomes" id="UP001165405"/>
    </source>
</evidence>
<reference evidence="1" key="1">
    <citation type="submission" date="2022-01" db="EMBL/GenBank/DDBJ databases">
        <title>Antribacter sp. nov., isolated from Guizhou of China.</title>
        <authorList>
            <person name="Chengliang C."/>
            <person name="Ya Z."/>
        </authorList>
    </citation>
    <scope>NUCLEOTIDE SEQUENCE</scope>
    <source>
        <strain evidence="1">KLBMP 9083</strain>
    </source>
</reference>
<protein>
    <submittedName>
        <fullName evidence="1">Uncharacterized protein</fullName>
    </submittedName>
</protein>